<comment type="subcellular location">
    <subcellularLocation>
        <location evidence="1">Secreted</location>
    </subcellularLocation>
</comment>
<dbReference type="Pfam" id="PF14449">
    <property type="entry name" value="PT-TG"/>
    <property type="match status" value="1"/>
</dbReference>
<feature type="region of interest" description="Disordered" evidence="3">
    <location>
        <begin position="57"/>
        <end position="141"/>
    </location>
</feature>
<dbReference type="Proteomes" id="UP000075391">
    <property type="component" value="Unassembled WGS sequence"/>
</dbReference>
<feature type="compositionally biased region" description="Acidic residues" evidence="3">
    <location>
        <begin position="77"/>
        <end position="95"/>
    </location>
</feature>
<feature type="chain" id="PRO_5007572768" description="Pre-toxin TG domain-containing protein" evidence="4">
    <location>
        <begin position="31"/>
        <end position="506"/>
    </location>
</feature>
<comment type="caution">
    <text evidence="6">The sequence shown here is derived from an EMBL/GenBank/DDBJ whole genome shotgun (WGS) entry which is preliminary data.</text>
</comment>
<reference evidence="6 7" key="1">
    <citation type="submission" date="2016-03" db="EMBL/GenBank/DDBJ databases">
        <authorList>
            <person name="Ploux O."/>
        </authorList>
    </citation>
    <scope>NUCLEOTIDE SEQUENCE [LARGE SCALE GENOMIC DNA]</scope>
    <source>
        <strain evidence="6 7">BER2</strain>
    </source>
</reference>
<dbReference type="GO" id="GO:0005576">
    <property type="term" value="C:extracellular region"/>
    <property type="evidence" value="ECO:0007669"/>
    <property type="project" value="UniProtKB-SubCell"/>
</dbReference>
<accession>A0A150WG25</accession>
<proteinExistence type="predicted"/>
<evidence type="ECO:0000256" key="4">
    <source>
        <dbReference type="SAM" id="SignalP"/>
    </source>
</evidence>
<evidence type="ECO:0000313" key="7">
    <source>
        <dbReference type="Proteomes" id="UP000075391"/>
    </source>
</evidence>
<keyword evidence="4" id="KW-0732">Signal</keyword>
<evidence type="ECO:0000313" key="6">
    <source>
        <dbReference type="EMBL" id="KYG61986.1"/>
    </source>
</evidence>
<dbReference type="AlphaFoldDB" id="A0A150WG25"/>
<organism evidence="6 7">
    <name type="scientific">Bdellovibrio bacteriovorus</name>
    <dbReference type="NCBI Taxonomy" id="959"/>
    <lineage>
        <taxon>Bacteria</taxon>
        <taxon>Pseudomonadati</taxon>
        <taxon>Bdellovibrionota</taxon>
        <taxon>Bdellovibrionia</taxon>
        <taxon>Bdellovibrionales</taxon>
        <taxon>Pseudobdellovibrionaceae</taxon>
        <taxon>Bdellovibrio</taxon>
    </lineage>
</organism>
<dbReference type="EMBL" id="LUKF01000016">
    <property type="protein sequence ID" value="KYG61986.1"/>
    <property type="molecule type" value="Genomic_DNA"/>
</dbReference>
<feature type="domain" description="Pre-toxin TG" evidence="5">
    <location>
        <begin position="313"/>
        <end position="356"/>
    </location>
</feature>
<name>A0A150WG25_BDEBC</name>
<dbReference type="InterPro" id="IPR027797">
    <property type="entry name" value="PT-TG_dom"/>
</dbReference>
<feature type="compositionally biased region" description="Basic and acidic residues" evidence="3">
    <location>
        <begin position="96"/>
        <end position="125"/>
    </location>
</feature>
<evidence type="ECO:0000256" key="2">
    <source>
        <dbReference type="ARBA" id="ARBA00022525"/>
    </source>
</evidence>
<evidence type="ECO:0000256" key="3">
    <source>
        <dbReference type="SAM" id="MobiDB-lite"/>
    </source>
</evidence>
<evidence type="ECO:0000259" key="5">
    <source>
        <dbReference type="Pfam" id="PF14449"/>
    </source>
</evidence>
<evidence type="ECO:0000256" key="1">
    <source>
        <dbReference type="ARBA" id="ARBA00004613"/>
    </source>
</evidence>
<keyword evidence="2" id="KW-0964">Secreted</keyword>
<dbReference type="OrthoDB" id="5298885at2"/>
<gene>
    <name evidence="6" type="ORF">AZI85_07195</name>
</gene>
<feature type="signal peptide" evidence="4">
    <location>
        <begin position="1"/>
        <end position="30"/>
    </location>
</feature>
<dbReference type="RefSeq" id="WP_063244106.1">
    <property type="nucleotide sequence ID" value="NZ_LUKF01000016.1"/>
</dbReference>
<protein>
    <recommendedName>
        <fullName evidence="5">Pre-toxin TG domain-containing protein</fullName>
    </recommendedName>
</protein>
<sequence length="506" mass="56336">MFGLLDRWKSKNILAILLVLHTSFLPSAYAYDENDGHDHDDDGRIEIFDDEPFVITPGEDAYEGHIDGDCVGSGCDERDDDRDGGYGDYDDDGPDYDDHHHDNSDTGHEGKEDNRDLDSASEDRGSSNSNSVPRIERHVIARQDSDRGDGVIFAKDSNGTVYYPGAFGHKNLYERLDETLFVKSVDGKSFLPLEGIKDCAPVFDCADFGYRPDWWNYPDYIDYEDGAHAGYYWDLAQFTEKQLSIKTSIATARVAYQNDAGKIKVLNEAKYFLEKAERAYTGHAEEQAHVFQQASLEIVKTIADIGIGISPLGWGKDVYEFITGKSIVDGRELSQTERVLAAAGVAMPGVAGLAIAGIKIVARNPFTKVTVKSAFSQYEHVSDILGGMKVARFKEGKDISEVAVIGRDMSSVRDAAGRLEVAGVKTVVFEPTKSSSNAFIKGTKSGRVPYDKIPSYEIYKENMEWVDRIQSGQITIIDIGNPKNIKERSRFYDDEVLKIFEEENKL</sequence>